<dbReference type="EMBL" id="QVEQ01000001">
    <property type="protein sequence ID" value="RGB73248.1"/>
    <property type="molecule type" value="Genomic_DNA"/>
</dbReference>
<protein>
    <submittedName>
        <fullName evidence="2">Class I SAM-dependent methyltransferase</fullName>
    </submittedName>
</protein>
<reference evidence="2 3" key="1">
    <citation type="submission" date="2018-08" db="EMBL/GenBank/DDBJ databases">
        <title>A genome reference for cultivated species of the human gut microbiota.</title>
        <authorList>
            <person name="Zou Y."/>
            <person name="Xue W."/>
            <person name="Luo G."/>
        </authorList>
    </citation>
    <scope>NUCLEOTIDE SEQUENCE [LARGE SCALE GENOMIC DNA]</scope>
    <source>
        <strain evidence="2 3">AF36-11AT</strain>
    </source>
</reference>
<dbReference type="AlphaFoldDB" id="A0A3E2TDG4"/>
<evidence type="ECO:0000313" key="3">
    <source>
        <dbReference type="Proteomes" id="UP000261140"/>
    </source>
</evidence>
<name>A0A3E2TDG4_9FIRM</name>
<accession>A0A3E2TDG4</accession>
<dbReference type="SUPFAM" id="SSF53335">
    <property type="entry name" value="S-adenosyl-L-methionine-dependent methyltransferases"/>
    <property type="match status" value="1"/>
</dbReference>
<comment type="caution">
    <text evidence="2">The sequence shown here is derived from an EMBL/GenBank/DDBJ whole genome shotgun (WGS) entry which is preliminary data.</text>
</comment>
<dbReference type="PANTHER" id="PTHR43861:SF1">
    <property type="entry name" value="TRANS-ACONITATE 2-METHYLTRANSFERASE"/>
    <property type="match status" value="1"/>
</dbReference>
<evidence type="ECO:0000259" key="1">
    <source>
        <dbReference type="Pfam" id="PF08241"/>
    </source>
</evidence>
<feature type="domain" description="Methyltransferase type 11" evidence="1">
    <location>
        <begin position="46"/>
        <end position="140"/>
    </location>
</feature>
<organism evidence="2 3">
    <name type="scientific">Faecalibacterium prausnitzii</name>
    <dbReference type="NCBI Taxonomy" id="853"/>
    <lineage>
        <taxon>Bacteria</taxon>
        <taxon>Bacillati</taxon>
        <taxon>Bacillota</taxon>
        <taxon>Clostridia</taxon>
        <taxon>Eubacteriales</taxon>
        <taxon>Oscillospiraceae</taxon>
        <taxon>Faecalibacterium</taxon>
    </lineage>
</organism>
<dbReference type="Proteomes" id="UP000261140">
    <property type="component" value="Unassembled WGS sequence"/>
</dbReference>
<dbReference type="InterPro" id="IPR029063">
    <property type="entry name" value="SAM-dependent_MTases_sf"/>
</dbReference>
<keyword evidence="2" id="KW-0489">Methyltransferase</keyword>
<keyword evidence="2" id="KW-0808">Transferase</keyword>
<evidence type="ECO:0000313" key="2">
    <source>
        <dbReference type="EMBL" id="RGB73248.1"/>
    </source>
</evidence>
<sequence>MNNEYDNKKFFDEYAKMPRSREGLSAAGEWHQLKPLFPSVKGKKILDLGCGYGWHCKFAAEQGAAHVLGIDLSSRMIEEAKKHNAGEQIEYRVCGIDEYEYPENTWDCVISNLALHYIEDIEPIFQKIHRTLKPDGIFLFNIEHPVFTAGVGQDWIYTDVGTPKYWPIDNYFFSGERKTHFLGCDVVKQHHTLTQIMMGLLNNSFELKVVEEAEPPQEMMDIPGFQDELRRPMMLLVKSIARKPIIKEKL</sequence>
<dbReference type="Pfam" id="PF08241">
    <property type="entry name" value="Methyltransf_11"/>
    <property type="match status" value="1"/>
</dbReference>
<proteinExistence type="predicted"/>
<dbReference type="GO" id="GO:0008757">
    <property type="term" value="F:S-adenosylmethionine-dependent methyltransferase activity"/>
    <property type="evidence" value="ECO:0007669"/>
    <property type="project" value="InterPro"/>
</dbReference>
<dbReference type="RefSeq" id="WP_117503800.1">
    <property type="nucleotide sequence ID" value="NZ_QVEQ01000001.1"/>
</dbReference>
<gene>
    <name evidence="2" type="ORF">DWZ89_00145</name>
</gene>
<dbReference type="InterPro" id="IPR013216">
    <property type="entry name" value="Methyltransf_11"/>
</dbReference>
<dbReference type="Gene3D" id="3.40.50.150">
    <property type="entry name" value="Vaccinia Virus protein VP39"/>
    <property type="match status" value="1"/>
</dbReference>
<dbReference type="CDD" id="cd02440">
    <property type="entry name" value="AdoMet_MTases"/>
    <property type="match status" value="1"/>
</dbReference>
<dbReference type="GO" id="GO:0032259">
    <property type="term" value="P:methylation"/>
    <property type="evidence" value="ECO:0007669"/>
    <property type="project" value="UniProtKB-KW"/>
</dbReference>
<dbReference type="PANTHER" id="PTHR43861">
    <property type="entry name" value="TRANS-ACONITATE 2-METHYLTRANSFERASE-RELATED"/>
    <property type="match status" value="1"/>
</dbReference>